<dbReference type="InterPro" id="IPR017451">
    <property type="entry name" value="F-box-assoc_interact_dom"/>
</dbReference>
<dbReference type="PANTHER" id="PTHR35546:SF130">
    <property type="entry name" value="EXPRESSED PROTEIN"/>
    <property type="match status" value="1"/>
</dbReference>
<dbReference type="InterPro" id="IPR036047">
    <property type="entry name" value="F-box-like_dom_sf"/>
</dbReference>
<dbReference type="Gene3D" id="1.20.1280.50">
    <property type="match status" value="1"/>
</dbReference>
<accession>A0ABD3E616</accession>
<dbReference type="Pfam" id="PF24750">
    <property type="entry name" value="b-prop_At3g26010-like"/>
    <property type="match status" value="1"/>
</dbReference>
<dbReference type="InterPro" id="IPR055290">
    <property type="entry name" value="At3g26010-like"/>
</dbReference>
<evidence type="ECO:0000259" key="1">
    <source>
        <dbReference type="Pfam" id="PF00646"/>
    </source>
</evidence>
<proteinExistence type="predicted"/>
<dbReference type="Pfam" id="PF00646">
    <property type="entry name" value="F-box"/>
    <property type="match status" value="1"/>
</dbReference>
<feature type="domain" description="F-box" evidence="1">
    <location>
        <begin position="28"/>
        <end position="62"/>
    </location>
</feature>
<sequence>MVKLLKMNDVDDVSKNSSSSAQIVASIDDLLIQIIKRLPFKKLVQLKLVSKYWNSLLLDPNRCLLRNRPVVGFIFGCHNIGQYGTSWHTIFLDKSISKTIQNMPPPTNDYSLYPDYKILHSCNGLLVLYNMSLKKGNQKCYIYNPTTRKHIQLPLPKAAEYHSIIGMYLAFDPSKSPHYRVVCVLKIIFDLSWLEIYSPETGLWRDGGVLFEENKYFDCTDGVYWNGAIHWVKLGTEPREFVYLNPYCDQTPKVFPSPPLRDGSYYKRNDYSFGESCDHLHFVDAYRTLDKFIVYEMKRDYSEWFVRYNVDLPEMKMDYSGDSQWMYEHLCRYSDRRYIVVRGKNDDDSFLVIANNKRIVRYNFEQKTCETLCDFDSTKRDHSLLFSCLRHPFQYIESNCSV</sequence>
<organism evidence="3 4">
    <name type="scientific">Castilleja foliolosa</name>
    <dbReference type="NCBI Taxonomy" id="1961234"/>
    <lineage>
        <taxon>Eukaryota</taxon>
        <taxon>Viridiplantae</taxon>
        <taxon>Streptophyta</taxon>
        <taxon>Embryophyta</taxon>
        <taxon>Tracheophyta</taxon>
        <taxon>Spermatophyta</taxon>
        <taxon>Magnoliopsida</taxon>
        <taxon>eudicotyledons</taxon>
        <taxon>Gunneridae</taxon>
        <taxon>Pentapetalae</taxon>
        <taxon>asterids</taxon>
        <taxon>lamiids</taxon>
        <taxon>Lamiales</taxon>
        <taxon>Orobanchaceae</taxon>
        <taxon>Pedicularideae</taxon>
        <taxon>Castillejinae</taxon>
        <taxon>Castilleja</taxon>
    </lineage>
</organism>
<evidence type="ECO:0000313" key="3">
    <source>
        <dbReference type="EMBL" id="KAL3649788.1"/>
    </source>
</evidence>
<feature type="domain" description="F-box protein At3g26010-like beta-propeller" evidence="2">
    <location>
        <begin position="88"/>
        <end position="311"/>
    </location>
</feature>
<evidence type="ECO:0000313" key="4">
    <source>
        <dbReference type="Proteomes" id="UP001632038"/>
    </source>
</evidence>
<dbReference type="Proteomes" id="UP001632038">
    <property type="component" value="Unassembled WGS sequence"/>
</dbReference>
<dbReference type="InterPro" id="IPR056592">
    <property type="entry name" value="Beta-prop_At3g26010-like"/>
</dbReference>
<gene>
    <name evidence="3" type="ORF">CASFOL_006191</name>
</gene>
<dbReference type="InterPro" id="IPR001810">
    <property type="entry name" value="F-box_dom"/>
</dbReference>
<dbReference type="EMBL" id="JAVIJP010000007">
    <property type="protein sequence ID" value="KAL3649788.1"/>
    <property type="molecule type" value="Genomic_DNA"/>
</dbReference>
<dbReference type="PANTHER" id="PTHR35546">
    <property type="entry name" value="F-BOX PROTEIN INTERACTION DOMAIN PROTEIN-RELATED"/>
    <property type="match status" value="1"/>
</dbReference>
<evidence type="ECO:0000259" key="2">
    <source>
        <dbReference type="Pfam" id="PF24750"/>
    </source>
</evidence>
<dbReference type="SUPFAM" id="SSF81383">
    <property type="entry name" value="F-box domain"/>
    <property type="match status" value="1"/>
</dbReference>
<keyword evidence="4" id="KW-1185">Reference proteome</keyword>
<reference evidence="4" key="1">
    <citation type="journal article" date="2024" name="IScience">
        <title>Strigolactones Initiate the Formation of Haustorium-like Structures in Castilleja.</title>
        <authorList>
            <person name="Buerger M."/>
            <person name="Peterson D."/>
            <person name="Chory J."/>
        </authorList>
    </citation>
    <scope>NUCLEOTIDE SEQUENCE [LARGE SCALE GENOMIC DNA]</scope>
</reference>
<dbReference type="NCBIfam" id="TIGR01640">
    <property type="entry name" value="F_box_assoc_1"/>
    <property type="match status" value="1"/>
</dbReference>
<dbReference type="AlphaFoldDB" id="A0ABD3E616"/>
<comment type="caution">
    <text evidence="3">The sequence shown here is derived from an EMBL/GenBank/DDBJ whole genome shotgun (WGS) entry which is preliminary data.</text>
</comment>
<name>A0ABD3E616_9LAMI</name>
<protein>
    <recommendedName>
        <fullName evidence="5">F-box domain-containing protein</fullName>
    </recommendedName>
</protein>
<evidence type="ECO:0008006" key="5">
    <source>
        <dbReference type="Google" id="ProtNLM"/>
    </source>
</evidence>